<protein>
    <recommendedName>
        <fullName evidence="3">Quinolinate phosphoribosyl transferase C-terminal domain-containing protein</fullName>
    </recommendedName>
</protein>
<keyword evidence="2" id="KW-0328">Glycosyltransferase</keyword>
<evidence type="ECO:0000256" key="1">
    <source>
        <dbReference type="ARBA" id="ARBA00009400"/>
    </source>
</evidence>
<comment type="similarity">
    <text evidence="1">Belongs to the NadC/ModD family.</text>
</comment>
<dbReference type="GO" id="GO:0005737">
    <property type="term" value="C:cytoplasm"/>
    <property type="evidence" value="ECO:0007669"/>
    <property type="project" value="TreeGrafter"/>
</dbReference>
<feature type="domain" description="Quinolinate phosphoribosyl transferase C-terminal" evidence="3">
    <location>
        <begin position="8"/>
        <end position="58"/>
    </location>
</feature>
<dbReference type="Proteomes" id="UP000005583">
    <property type="component" value="Unassembled WGS sequence"/>
</dbReference>
<dbReference type="InterPro" id="IPR027277">
    <property type="entry name" value="NadC/ModD"/>
</dbReference>
<dbReference type="PANTHER" id="PTHR32179">
    <property type="entry name" value="NICOTINATE-NUCLEOTIDE PYROPHOSPHORYLASE [CARBOXYLATING]"/>
    <property type="match status" value="1"/>
</dbReference>
<dbReference type="Pfam" id="PF01729">
    <property type="entry name" value="QRPTase_C"/>
    <property type="match status" value="1"/>
</dbReference>
<name>C2ELA2_9LACO</name>
<organism evidence="4 5">
    <name type="scientific">Lactobacillus ultunensis DSM 16047</name>
    <dbReference type="NCBI Taxonomy" id="525365"/>
    <lineage>
        <taxon>Bacteria</taxon>
        <taxon>Bacillati</taxon>
        <taxon>Bacillota</taxon>
        <taxon>Bacilli</taxon>
        <taxon>Lactobacillales</taxon>
        <taxon>Lactobacillaceae</taxon>
        <taxon>Lactobacillus</taxon>
    </lineage>
</organism>
<accession>C2ELA2</accession>
<dbReference type="AlphaFoldDB" id="C2ELA2"/>
<dbReference type="SUPFAM" id="SSF51690">
    <property type="entry name" value="Nicotinate/Quinolinate PRTase C-terminal domain-like"/>
    <property type="match status" value="1"/>
</dbReference>
<keyword evidence="2" id="KW-0808">Transferase</keyword>
<dbReference type="GO" id="GO:0009435">
    <property type="term" value="P:NAD+ biosynthetic process"/>
    <property type="evidence" value="ECO:0007669"/>
    <property type="project" value="InterPro"/>
</dbReference>
<evidence type="ECO:0000256" key="2">
    <source>
        <dbReference type="ARBA" id="ARBA00022676"/>
    </source>
</evidence>
<dbReference type="PANTHER" id="PTHR32179:SF3">
    <property type="entry name" value="NICOTINATE-NUCLEOTIDE PYROPHOSPHORYLASE [CARBOXYLATING]"/>
    <property type="match status" value="1"/>
</dbReference>
<gene>
    <name evidence="4" type="ORF">HMPREF0548_0448</name>
</gene>
<dbReference type="EMBL" id="ACGU01000017">
    <property type="protein sequence ID" value="EEJ72684.1"/>
    <property type="molecule type" value="Genomic_DNA"/>
</dbReference>
<evidence type="ECO:0000313" key="4">
    <source>
        <dbReference type="EMBL" id="EEJ72684.1"/>
    </source>
</evidence>
<dbReference type="Gene3D" id="3.20.20.70">
    <property type="entry name" value="Aldolase class I"/>
    <property type="match status" value="1"/>
</dbReference>
<dbReference type="STRING" id="525365.HMPREF0548_0448"/>
<sequence>MLLCSIIKLLKLLKNGFSIETEASGGITVENIAQYKGCGVNFISSGELTNDIHALDISFLVDNAIKNN</sequence>
<dbReference type="InterPro" id="IPR013785">
    <property type="entry name" value="Aldolase_TIM"/>
</dbReference>
<dbReference type="GO" id="GO:0004514">
    <property type="term" value="F:nicotinate-nucleotide diphosphorylase (carboxylating) activity"/>
    <property type="evidence" value="ECO:0007669"/>
    <property type="project" value="InterPro"/>
</dbReference>
<evidence type="ECO:0000313" key="5">
    <source>
        <dbReference type="Proteomes" id="UP000005583"/>
    </source>
</evidence>
<keyword evidence="5" id="KW-1185">Reference proteome</keyword>
<dbReference type="GO" id="GO:0034213">
    <property type="term" value="P:quinolinate catabolic process"/>
    <property type="evidence" value="ECO:0007669"/>
    <property type="project" value="TreeGrafter"/>
</dbReference>
<dbReference type="HOGENOM" id="CLU_2788758_0_0_9"/>
<comment type="caution">
    <text evidence="4">The sequence shown here is derived from an EMBL/GenBank/DDBJ whole genome shotgun (WGS) entry which is preliminary data.</text>
</comment>
<dbReference type="InterPro" id="IPR036068">
    <property type="entry name" value="Nicotinate_pribotase-like_C"/>
</dbReference>
<reference evidence="4 5" key="1">
    <citation type="submission" date="2009-01" db="EMBL/GenBank/DDBJ databases">
        <authorList>
            <person name="Qin X."/>
            <person name="Bachman B."/>
            <person name="Battles P."/>
            <person name="Bell A."/>
            <person name="Bess C."/>
            <person name="Bickham C."/>
            <person name="Chaboub L."/>
            <person name="Chen D."/>
            <person name="Coyle M."/>
            <person name="Deiros D.R."/>
            <person name="Dinh H."/>
            <person name="Forbes L."/>
            <person name="Fowler G."/>
            <person name="Francisco L."/>
            <person name="Fu Q."/>
            <person name="Gubbala S."/>
            <person name="Hale W."/>
            <person name="Han Y."/>
            <person name="Hemphill L."/>
            <person name="Highlander S.K."/>
            <person name="Hirani K."/>
            <person name="Hogues M."/>
            <person name="Jackson L."/>
            <person name="Jakkamsetti A."/>
            <person name="Javaid M."/>
            <person name="Jiang H."/>
            <person name="Korchina V."/>
            <person name="Kovar C."/>
            <person name="Lara F."/>
            <person name="Lee S."/>
            <person name="Mata R."/>
            <person name="Mathew T."/>
            <person name="Moen C."/>
            <person name="Morales K."/>
            <person name="Munidasa M."/>
            <person name="Nazareth L."/>
            <person name="Ngo R."/>
            <person name="Nguyen L."/>
            <person name="Okwuonu G."/>
            <person name="Ongeri F."/>
            <person name="Patil S."/>
            <person name="Petrosino J."/>
            <person name="Pham C."/>
            <person name="Pham P."/>
            <person name="Pu L.-L."/>
            <person name="Puazo M."/>
            <person name="Raj R."/>
            <person name="Reid J."/>
            <person name="Rouhana J."/>
            <person name="Saada N."/>
            <person name="Shang Y."/>
            <person name="Simmons D."/>
            <person name="Thornton R."/>
            <person name="Warren J."/>
            <person name="Weissenberger G."/>
            <person name="Zhang J."/>
            <person name="Zhang L."/>
            <person name="Zhou C."/>
            <person name="Zhu D."/>
            <person name="Muzny D."/>
            <person name="Worley K."/>
            <person name="Gibbs R."/>
        </authorList>
    </citation>
    <scope>NUCLEOTIDE SEQUENCE [LARGE SCALE GENOMIC DNA]</scope>
    <source>
        <strain evidence="4 5">DSM 16047</strain>
    </source>
</reference>
<proteinExistence type="inferred from homology"/>
<dbReference type="InterPro" id="IPR002638">
    <property type="entry name" value="Quinolinate_PRibosylTrfase_C"/>
</dbReference>
<evidence type="ECO:0000259" key="3">
    <source>
        <dbReference type="Pfam" id="PF01729"/>
    </source>
</evidence>